<evidence type="ECO:0000313" key="1">
    <source>
        <dbReference type="EMBL" id="MBD2316818.1"/>
    </source>
</evidence>
<comment type="caution">
    <text evidence="1">The sequence shown here is derived from an EMBL/GenBank/DDBJ whole genome shotgun (WGS) entry which is preliminary data.</text>
</comment>
<keyword evidence="2" id="KW-1185">Reference proteome</keyword>
<evidence type="ECO:0000313" key="2">
    <source>
        <dbReference type="Proteomes" id="UP000618445"/>
    </source>
</evidence>
<sequence>MALTYIAKQVFLTTQNPRSEWRREAPPLASWVLLTLAINEQTNHKKIFESVAKQHFQKFSWFGSEREALLDNKDSSKQ</sequence>
<dbReference type="Proteomes" id="UP000618445">
    <property type="component" value="Unassembled WGS sequence"/>
</dbReference>
<dbReference type="EMBL" id="JACJQY010000009">
    <property type="protein sequence ID" value="MBD2316818.1"/>
    <property type="molecule type" value="Genomic_DNA"/>
</dbReference>
<dbReference type="RefSeq" id="WP_190577694.1">
    <property type="nucleotide sequence ID" value="NZ_CAWPQU010000089.1"/>
</dbReference>
<organism evidence="1 2">
    <name type="scientific">Phormidium tenue FACHB-1050</name>
    <dbReference type="NCBI Taxonomy" id="2692857"/>
    <lineage>
        <taxon>Bacteria</taxon>
        <taxon>Bacillati</taxon>
        <taxon>Cyanobacteriota</taxon>
        <taxon>Cyanophyceae</taxon>
        <taxon>Oscillatoriophycideae</taxon>
        <taxon>Oscillatoriales</taxon>
        <taxon>Oscillatoriaceae</taxon>
        <taxon>Phormidium</taxon>
    </lineage>
</organism>
<gene>
    <name evidence="1" type="ORF">H6G05_08155</name>
</gene>
<proteinExistence type="predicted"/>
<accession>A0ABR8C7Q3</accession>
<reference evidence="1 2" key="1">
    <citation type="journal article" date="2020" name="ISME J.">
        <title>Comparative genomics reveals insights into cyanobacterial evolution and habitat adaptation.</title>
        <authorList>
            <person name="Chen M.Y."/>
            <person name="Teng W.K."/>
            <person name="Zhao L."/>
            <person name="Hu C.X."/>
            <person name="Zhou Y.K."/>
            <person name="Han B.P."/>
            <person name="Song L.R."/>
            <person name="Shu W.S."/>
        </authorList>
    </citation>
    <scope>NUCLEOTIDE SEQUENCE [LARGE SCALE GENOMIC DNA]</scope>
    <source>
        <strain evidence="1 2">FACHB-1050</strain>
    </source>
</reference>
<name>A0ABR8C7Q3_9CYAN</name>
<protein>
    <submittedName>
        <fullName evidence="1">Uncharacterized protein</fullName>
    </submittedName>
</protein>